<dbReference type="NCBIfam" id="NF008228">
    <property type="entry name" value="PRK10995.1"/>
    <property type="match status" value="1"/>
</dbReference>
<evidence type="ECO:0000256" key="2">
    <source>
        <dbReference type="ARBA" id="ARBA00009784"/>
    </source>
</evidence>
<evidence type="ECO:0000313" key="9">
    <source>
        <dbReference type="EMBL" id="TCT38544.1"/>
    </source>
</evidence>
<feature type="transmembrane region" description="Helical" evidence="8">
    <location>
        <begin position="202"/>
        <end position="224"/>
    </location>
</feature>
<dbReference type="RefSeq" id="WP_132494818.1">
    <property type="nucleotide sequence ID" value="NZ_SMAS01000001.1"/>
</dbReference>
<evidence type="ECO:0000256" key="6">
    <source>
        <dbReference type="ARBA" id="ARBA00022989"/>
    </source>
</evidence>
<evidence type="ECO:0000256" key="7">
    <source>
        <dbReference type="ARBA" id="ARBA00023136"/>
    </source>
</evidence>
<dbReference type="OrthoDB" id="21094at2"/>
<dbReference type="GO" id="GO:0005886">
    <property type="term" value="C:plasma membrane"/>
    <property type="evidence" value="ECO:0007669"/>
    <property type="project" value="UniProtKB-SubCell"/>
</dbReference>
<dbReference type="PANTHER" id="PTHR33508:SF2">
    <property type="entry name" value="UPF0056 INNER MEMBRANE PROTEIN MARC"/>
    <property type="match status" value="1"/>
</dbReference>
<gene>
    <name evidence="9" type="ORF">EC835_101555</name>
</gene>
<proteinExistence type="inferred from homology"/>
<feature type="transmembrane region" description="Helical" evidence="8">
    <location>
        <begin position="48"/>
        <end position="68"/>
    </location>
</feature>
<keyword evidence="4" id="KW-0997">Cell inner membrane</keyword>
<evidence type="ECO:0000256" key="1">
    <source>
        <dbReference type="ARBA" id="ARBA00004429"/>
    </source>
</evidence>
<evidence type="ECO:0000256" key="3">
    <source>
        <dbReference type="ARBA" id="ARBA00022475"/>
    </source>
</evidence>
<feature type="transmembrane region" description="Helical" evidence="8">
    <location>
        <begin position="125"/>
        <end position="145"/>
    </location>
</feature>
<comment type="subcellular location">
    <subcellularLocation>
        <location evidence="1">Cell inner membrane</location>
        <topology evidence="1">Multi-pass membrane protein</topology>
    </subcellularLocation>
    <subcellularLocation>
        <location evidence="8">Cell membrane</location>
        <topology evidence="8">Multi-pass membrane protein</topology>
    </subcellularLocation>
</comment>
<sequence>MQDILQLFQAVSLGLVLLLPLANPLTAIAVMLSISANMTKEQRDHQSLLAAIYVFCIMLVAFYAGQLVMNTFGISIPGLRIAGGLIVVFIGFGMLFPNSENSEDNSNVSTDDLSVPKKRQGNQNIAFVPLAMPSTAGPGTIAIIISSTASLQGDIGFAPWVITVAPIIVFLIASVIVWIGLRGATSIMKWLGNSGIDAIGRIMGFLLICMGVQFVINGIVEIIAQLPHLMTEYQ</sequence>
<comment type="similarity">
    <text evidence="2 8">Belongs to the UPF0056 (MarC) family.</text>
</comment>
<keyword evidence="6 8" id="KW-1133">Transmembrane helix</keyword>
<organism evidence="9 10">
    <name type="scientific">Providencia alcalifaciens</name>
    <dbReference type="NCBI Taxonomy" id="126385"/>
    <lineage>
        <taxon>Bacteria</taxon>
        <taxon>Pseudomonadati</taxon>
        <taxon>Pseudomonadota</taxon>
        <taxon>Gammaproteobacteria</taxon>
        <taxon>Enterobacterales</taxon>
        <taxon>Morganellaceae</taxon>
        <taxon>Providencia</taxon>
    </lineage>
</organism>
<feature type="transmembrane region" description="Helical" evidence="8">
    <location>
        <begin position="74"/>
        <end position="96"/>
    </location>
</feature>
<comment type="caution">
    <text evidence="9">The sequence shown here is derived from an EMBL/GenBank/DDBJ whole genome shotgun (WGS) entry which is preliminary data.</text>
</comment>
<evidence type="ECO:0000313" key="10">
    <source>
        <dbReference type="Proteomes" id="UP000295055"/>
    </source>
</evidence>
<feature type="transmembrane region" description="Helical" evidence="8">
    <location>
        <begin position="12"/>
        <end position="36"/>
    </location>
</feature>
<keyword evidence="5 8" id="KW-0812">Transmembrane</keyword>
<dbReference type="InterPro" id="IPR002771">
    <property type="entry name" value="Multi_antbiot-R_MarC"/>
</dbReference>
<keyword evidence="7 8" id="KW-0472">Membrane</keyword>
<dbReference type="NCBIfam" id="TIGR00427">
    <property type="entry name" value="NAAT family transporter"/>
    <property type="match status" value="1"/>
</dbReference>
<dbReference type="Pfam" id="PF01914">
    <property type="entry name" value="MarC"/>
    <property type="match status" value="1"/>
</dbReference>
<feature type="transmembrane region" description="Helical" evidence="8">
    <location>
        <begin position="157"/>
        <end position="181"/>
    </location>
</feature>
<evidence type="ECO:0000256" key="5">
    <source>
        <dbReference type="ARBA" id="ARBA00022692"/>
    </source>
</evidence>
<dbReference type="EMBL" id="SMAS01000001">
    <property type="protein sequence ID" value="TCT38544.1"/>
    <property type="molecule type" value="Genomic_DNA"/>
</dbReference>
<dbReference type="AlphaFoldDB" id="A0A4R3NRZ0"/>
<evidence type="ECO:0000256" key="4">
    <source>
        <dbReference type="ARBA" id="ARBA00022519"/>
    </source>
</evidence>
<evidence type="ECO:0000256" key="8">
    <source>
        <dbReference type="RuleBase" id="RU362048"/>
    </source>
</evidence>
<dbReference type="Proteomes" id="UP000295055">
    <property type="component" value="Unassembled WGS sequence"/>
</dbReference>
<dbReference type="PANTHER" id="PTHR33508">
    <property type="entry name" value="UPF0056 MEMBRANE PROTEIN YHCE"/>
    <property type="match status" value="1"/>
</dbReference>
<keyword evidence="3" id="KW-1003">Cell membrane</keyword>
<name>A0A4R3NRZ0_9GAMM</name>
<reference evidence="9 10" key="1">
    <citation type="submission" date="2019-03" db="EMBL/GenBank/DDBJ databases">
        <title>Genomic analyses of the natural microbiome of Caenorhabditis elegans.</title>
        <authorList>
            <person name="Samuel B."/>
        </authorList>
    </citation>
    <scope>NUCLEOTIDE SEQUENCE [LARGE SCALE GENOMIC DNA]</scope>
    <source>
        <strain evidence="9 10">JUb102</strain>
    </source>
</reference>
<accession>A0A4R3NRZ0</accession>
<protein>
    <recommendedName>
        <fullName evidence="8">UPF0056 membrane protein</fullName>
    </recommendedName>
</protein>